<sequence>MNQSQEQRVREIFREEFEKKEAATKAALEIKATITITHPVNLQLISQQLNQQTKSFLKESGFYPHGS</sequence>
<dbReference type="RefSeq" id="WP_080675781.1">
    <property type="nucleotide sequence ID" value="NZ_CP020557.1"/>
</dbReference>
<reference evidence="1 2" key="1">
    <citation type="submission" date="2017-03" db="EMBL/GenBank/DDBJ databases">
        <title>Paenibacillus larvae genome sequencing.</title>
        <authorList>
            <person name="Dingman D.W."/>
        </authorList>
    </citation>
    <scope>NUCLEOTIDE SEQUENCE [LARGE SCALE GENOMIC DNA]</scope>
    <source>
        <strain evidence="1 2">SAG 10367</strain>
    </source>
</reference>
<dbReference type="Proteomes" id="UP000192727">
    <property type="component" value="Chromosome"/>
</dbReference>
<proteinExistence type="predicted"/>
<dbReference type="EMBL" id="CP020557">
    <property type="protein sequence ID" value="ARF68677.1"/>
    <property type="molecule type" value="Genomic_DNA"/>
</dbReference>
<dbReference type="AlphaFoldDB" id="A0A1V0UU33"/>
<evidence type="ECO:0000313" key="1">
    <source>
        <dbReference type="EMBL" id="ARF68677.1"/>
    </source>
</evidence>
<gene>
    <name evidence="1" type="ORF">B7C51_14010</name>
</gene>
<name>A0A1V0UU33_9BACL</name>
<organism evidence="1 2">
    <name type="scientific">Paenibacillus larvae subsp. pulvifaciens</name>
    <dbReference type="NCBI Taxonomy" id="1477"/>
    <lineage>
        <taxon>Bacteria</taxon>
        <taxon>Bacillati</taxon>
        <taxon>Bacillota</taxon>
        <taxon>Bacilli</taxon>
        <taxon>Bacillales</taxon>
        <taxon>Paenibacillaceae</taxon>
        <taxon>Paenibacillus</taxon>
    </lineage>
</organism>
<evidence type="ECO:0000313" key="2">
    <source>
        <dbReference type="Proteomes" id="UP000192727"/>
    </source>
</evidence>
<accession>A0A1V0UU33</accession>
<protein>
    <submittedName>
        <fullName evidence="1">Uncharacterized protein</fullName>
    </submittedName>
</protein>